<organism evidence="1 2">
    <name type="scientific">Nicotiana tabacum</name>
    <name type="common">Common tobacco</name>
    <dbReference type="NCBI Taxonomy" id="4097"/>
    <lineage>
        <taxon>Eukaryota</taxon>
        <taxon>Viridiplantae</taxon>
        <taxon>Streptophyta</taxon>
        <taxon>Embryophyta</taxon>
        <taxon>Tracheophyta</taxon>
        <taxon>Spermatophyta</taxon>
        <taxon>Magnoliopsida</taxon>
        <taxon>eudicotyledons</taxon>
        <taxon>Gunneridae</taxon>
        <taxon>Pentapetalae</taxon>
        <taxon>asterids</taxon>
        <taxon>lamiids</taxon>
        <taxon>Solanales</taxon>
        <taxon>Solanaceae</taxon>
        <taxon>Nicotianoideae</taxon>
        <taxon>Nicotianeae</taxon>
        <taxon>Nicotiana</taxon>
    </lineage>
</organism>
<proteinExistence type="predicted"/>
<protein>
    <submittedName>
        <fullName evidence="2">Uncharacterized protein LOC142162431</fullName>
    </submittedName>
</protein>
<reference evidence="1" key="1">
    <citation type="journal article" date="2014" name="Nat. Commun.">
        <title>The tobacco genome sequence and its comparison with those of tomato and potato.</title>
        <authorList>
            <person name="Sierro N."/>
            <person name="Battey J.N."/>
            <person name="Ouadi S."/>
            <person name="Bakaher N."/>
            <person name="Bovet L."/>
            <person name="Willig A."/>
            <person name="Goepfert S."/>
            <person name="Peitsch M.C."/>
            <person name="Ivanov N.V."/>
        </authorList>
    </citation>
    <scope>NUCLEOTIDE SEQUENCE [LARGE SCALE GENOMIC DNA]</scope>
</reference>
<dbReference type="Proteomes" id="UP000790787">
    <property type="component" value="Chromosome 7"/>
</dbReference>
<evidence type="ECO:0000313" key="2">
    <source>
        <dbReference type="RefSeq" id="XP_075074884.1"/>
    </source>
</evidence>
<evidence type="ECO:0000313" key="1">
    <source>
        <dbReference type="Proteomes" id="UP000790787"/>
    </source>
</evidence>
<reference evidence="2" key="2">
    <citation type="submission" date="2025-08" db="UniProtKB">
        <authorList>
            <consortium name="RefSeq"/>
        </authorList>
    </citation>
    <scope>IDENTIFICATION</scope>
    <source>
        <tissue evidence="2">Leaf</tissue>
    </source>
</reference>
<name>A0AC58RQ77_TOBAC</name>
<keyword evidence="1" id="KW-1185">Reference proteome</keyword>
<accession>A0AC58RQ77</accession>
<sequence length="675" mass="77263">MTIPNEQLGQTPGVQIDGDQLNQNARNQANQATGIDYNHPLFLSPVDVSGIQIILFQLTRIENYSIWFRSTRVALLGRNKLSMVDDTCKKENFPESMWNHWERVNAIVLTWIMNSVEKELLGEIMYASSAQLVWEDLSERYNKVDGSRTYNLHKEIATLSQGITSKLKLYQFLMRLNDSYSQARSQILMRSHIPTFNLAYTLIVSDEGQKSVAATSGILGSNPTSQARNYEIAIYSKAGGNQNQNQRFRRNYNVYYDFCKIKGHSKENCYKIVGYPADFKNKRKGNAGANASYNVNLMTETDHSNDQQPHVFNYWQNTNMQDQVKKGNSTQTQGSNMNMENSGLEKYVLTKTQYEQILQMLNKTNVSSLTSATNVAGIDTTLLVSNCLSQWIIDTGATNHMVSDKTLLDEKTELFTGKVKGIGKEDGGLYLLYTNTAERNKMLALIARGNDATELFKDLGVIYQRACVYTPQQNGVAERKHRHILEVTRAIRFQAQIPIKFWGHCILVIVYLINRMPSAVIANIYSFERLHKRKSSLLHLRILGCLSFAKIVQEHDKLMPRAKLSIHMGYLEFQKGYILYDPTNKTFFTSRDVIFREDVFPFIKKDNKYQQIFIDTTSLGIQIHDFTILYQNRTSATNANEDGNTEHSEIVMQHNTEENYTDVVTEHANTDFYSF</sequence>
<gene>
    <name evidence="2" type="primary">LOC142162431</name>
</gene>
<dbReference type="RefSeq" id="XP_075074884.1">
    <property type="nucleotide sequence ID" value="XM_075218783.1"/>
</dbReference>